<feature type="compositionally biased region" description="Polar residues" evidence="1">
    <location>
        <begin position="71"/>
        <end position="81"/>
    </location>
</feature>
<sequence length="103" mass="11232">MGAQGKDIDKRDAEVIIKYPSRPELYCLMGVWYLSHELQAGAWKTLRYTLSCEDKCTPVAWASQEVWVKPTSQGDVGNSSGRPRLNSKGGHGLPVARQAAAAA</sequence>
<reference evidence="2" key="1">
    <citation type="submission" date="2021-01" db="EMBL/GenBank/DDBJ databases">
        <authorList>
            <person name="Corre E."/>
            <person name="Pelletier E."/>
            <person name="Niang G."/>
            <person name="Scheremetjew M."/>
            <person name="Finn R."/>
            <person name="Kale V."/>
            <person name="Holt S."/>
            <person name="Cochrane G."/>
            <person name="Meng A."/>
            <person name="Brown T."/>
            <person name="Cohen L."/>
        </authorList>
    </citation>
    <scope>NUCLEOTIDE SEQUENCE</scope>
    <source>
        <strain evidence="2">UTEX LB 985</strain>
    </source>
</reference>
<name>A0A7S2MYE2_9EUKA</name>
<feature type="region of interest" description="Disordered" evidence="1">
    <location>
        <begin position="71"/>
        <end position="103"/>
    </location>
</feature>
<evidence type="ECO:0000256" key="1">
    <source>
        <dbReference type="SAM" id="MobiDB-lite"/>
    </source>
</evidence>
<organism evidence="2">
    <name type="scientific">Haptolina brevifila</name>
    <dbReference type="NCBI Taxonomy" id="156173"/>
    <lineage>
        <taxon>Eukaryota</taxon>
        <taxon>Haptista</taxon>
        <taxon>Haptophyta</taxon>
        <taxon>Prymnesiophyceae</taxon>
        <taxon>Prymnesiales</taxon>
        <taxon>Prymnesiaceae</taxon>
        <taxon>Haptolina</taxon>
    </lineage>
</organism>
<protein>
    <submittedName>
        <fullName evidence="2">Uncharacterized protein</fullName>
    </submittedName>
</protein>
<gene>
    <name evidence="2" type="ORF">CBRE1094_LOCUS31261</name>
</gene>
<dbReference type="AlphaFoldDB" id="A0A7S2MYE2"/>
<proteinExistence type="predicted"/>
<evidence type="ECO:0000313" key="2">
    <source>
        <dbReference type="EMBL" id="CAD9509054.1"/>
    </source>
</evidence>
<dbReference type="EMBL" id="HBGU01057504">
    <property type="protein sequence ID" value="CAD9509054.1"/>
    <property type="molecule type" value="Transcribed_RNA"/>
</dbReference>
<accession>A0A7S2MYE2</accession>